<reference evidence="2 3" key="1">
    <citation type="submission" date="2024-08" db="EMBL/GenBank/DDBJ databases">
        <title>Insights into the chromosomal genome structure of Flemingia macrophylla.</title>
        <authorList>
            <person name="Ding Y."/>
            <person name="Zhao Y."/>
            <person name="Bi W."/>
            <person name="Wu M."/>
            <person name="Zhao G."/>
            <person name="Gong Y."/>
            <person name="Li W."/>
            <person name="Zhang P."/>
        </authorList>
    </citation>
    <scope>NUCLEOTIDE SEQUENCE [LARGE SCALE GENOMIC DNA]</scope>
    <source>
        <strain evidence="2">DYQJB</strain>
        <tissue evidence="2">Leaf</tissue>
    </source>
</reference>
<protein>
    <recommendedName>
        <fullName evidence="1">Reverse transcriptase Ty1/copia-type domain-containing protein</fullName>
    </recommendedName>
</protein>
<accession>A0ABD1MQK9</accession>
<evidence type="ECO:0000259" key="1">
    <source>
        <dbReference type="Pfam" id="PF07727"/>
    </source>
</evidence>
<comment type="caution">
    <text evidence="2">The sequence shown here is derived from an EMBL/GenBank/DDBJ whole genome shotgun (WGS) entry which is preliminary data.</text>
</comment>
<dbReference type="Pfam" id="PF07727">
    <property type="entry name" value="RVT_2"/>
    <property type="match status" value="1"/>
</dbReference>
<feature type="domain" description="Reverse transcriptase Ty1/copia-type" evidence="1">
    <location>
        <begin position="8"/>
        <end position="104"/>
    </location>
</feature>
<proteinExistence type="predicted"/>
<dbReference type="InterPro" id="IPR013103">
    <property type="entry name" value="RVT_2"/>
</dbReference>
<sequence length="122" mass="14520">MLTKSMHIPRCWYKKFDSFIIILGYNGLSSNHYTYYTYYNRFNEKDFIILLCVDDMLVVGPNKDRIQELKTQLARDFDIKDLGLANKIIGMKIPSYRKIMKIGLFFEELFIESIVVLQYARL</sequence>
<name>A0ABD1MQK9_9FABA</name>
<gene>
    <name evidence="2" type="ORF">Fmac_012248</name>
</gene>
<dbReference type="AlphaFoldDB" id="A0ABD1MQK9"/>
<evidence type="ECO:0000313" key="2">
    <source>
        <dbReference type="EMBL" id="KAL2337802.1"/>
    </source>
</evidence>
<organism evidence="2 3">
    <name type="scientific">Flemingia macrophylla</name>
    <dbReference type="NCBI Taxonomy" id="520843"/>
    <lineage>
        <taxon>Eukaryota</taxon>
        <taxon>Viridiplantae</taxon>
        <taxon>Streptophyta</taxon>
        <taxon>Embryophyta</taxon>
        <taxon>Tracheophyta</taxon>
        <taxon>Spermatophyta</taxon>
        <taxon>Magnoliopsida</taxon>
        <taxon>eudicotyledons</taxon>
        <taxon>Gunneridae</taxon>
        <taxon>Pentapetalae</taxon>
        <taxon>rosids</taxon>
        <taxon>fabids</taxon>
        <taxon>Fabales</taxon>
        <taxon>Fabaceae</taxon>
        <taxon>Papilionoideae</taxon>
        <taxon>50 kb inversion clade</taxon>
        <taxon>NPAAA clade</taxon>
        <taxon>indigoferoid/millettioid clade</taxon>
        <taxon>Phaseoleae</taxon>
        <taxon>Flemingia</taxon>
    </lineage>
</organism>
<evidence type="ECO:0000313" key="3">
    <source>
        <dbReference type="Proteomes" id="UP001603857"/>
    </source>
</evidence>
<dbReference type="EMBL" id="JBGMDY010000004">
    <property type="protein sequence ID" value="KAL2337802.1"/>
    <property type="molecule type" value="Genomic_DNA"/>
</dbReference>
<dbReference type="Proteomes" id="UP001603857">
    <property type="component" value="Unassembled WGS sequence"/>
</dbReference>
<keyword evidence="3" id="KW-1185">Reference proteome</keyword>